<dbReference type="RefSeq" id="WP_134550728.1">
    <property type="nucleotide sequence ID" value="NZ_SOHL01000007.1"/>
</dbReference>
<name>A0A4V3IUH2_9MICO</name>
<evidence type="ECO:0000313" key="2">
    <source>
        <dbReference type="EMBL" id="TFD72907.1"/>
    </source>
</evidence>
<keyword evidence="3" id="KW-1185">Reference proteome</keyword>
<proteinExistence type="predicted"/>
<dbReference type="GO" id="GO:0005737">
    <property type="term" value="C:cytoplasm"/>
    <property type="evidence" value="ECO:0007669"/>
    <property type="project" value="TreeGrafter"/>
</dbReference>
<gene>
    <name evidence="2" type="ORF">E3T50_04160</name>
</gene>
<organism evidence="2 3">
    <name type="scientific">Cryobacterium gelidum</name>
    <dbReference type="NCBI Taxonomy" id="1259164"/>
    <lineage>
        <taxon>Bacteria</taxon>
        <taxon>Bacillati</taxon>
        <taxon>Actinomycetota</taxon>
        <taxon>Actinomycetes</taxon>
        <taxon>Micrococcales</taxon>
        <taxon>Microbacteriaceae</taxon>
        <taxon>Cryobacterium</taxon>
    </lineage>
</organism>
<dbReference type="Gene3D" id="3.40.50.720">
    <property type="entry name" value="NAD(P)-binding Rossmann-like Domain"/>
    <property type="match status" value="1"/>
</dbReference>
<evidence type="ECO:0000313" key="3">
    <source>
        <dbReference type="Proteomes" id="UP000297983"/>
    </source>
</evidence>
<dbReference type="EMBL" id="SOHL01000007">
    <property type="protein sequence ID" value="TFD72907.1"/>
    <property type="molecule type" value="Genomic_DNA"/>
</dbReference>
<evidence type="ECO:0000256" key="1">
    <source>
        <dbReference type="SAM" id="MobiDB-lite"/>
    </source>
</evidence>
<dbReference type="Gene3D" id="3.30.1780.10">
    <property type="entry name" value="ornithine cyclodeaminase, domain 1"/>
    <property type="match status" value="1"/>
</dbReference>
<dbReference type="SUPFAM" id="SSF51735">
    <property type="entry name" value="NAD(P)-binding Rossmann-fold domains"/>
    <property type="match status" value="1"/>
</dbReference>
<feature type="compositionally biased region" description="Basic and acidic residues" evidence="1">
    <location>
        <begin position="321"/>
        <end position="330"/>
    </location>
</feature>
<dbReference type="InterPro" id="IPR003462">
    <property type="entry name" value="ODC_Mu_crystall"/>
</dbReference>
<protein>
    <submittedName>
        <fullName evidence="2">Ornithine cyclodeaminase family protein</fullName>
    </submittedName>
</protein>
<dbReference type="PANTHER" id="PTHR13812">
    <property type="entry name" value="KETIMINE REDUCTASE MU-CRYSTALLIN"/>
    <property type="match status" value="1"/>
</dbReference>
<dbReference type="InterPro" id="IPR036291">
    <property type="entry name" value="NAD(P)-bd_dom_sf"/>
</dbReference>
<sequence>MSASAPPWISSDEVFARVDYGAAVRAIQRDLLAGLDPAADFDRGILDLKNGQLLLMPTESFEFVGVKIASVAPNNPAIGRQRIQGIYVLMDAETLSPVALLDGSALTTLRTPAVSAAAADLLAPAVIENLVVFGSGPQAWGHIQALRSIRSIGKVTIVARNQERSDQLKARIEATSLAACVGTADDVRDAQMIVCATTAREPLFDGLLVPDDSCTIAVGSHEPDARELPSALVARGQIVVEDAAVALREAGDLIIPIGEGLASADSLVSMRQIIVRETEVDRTRPRIFKSSGMSWEDLTIAAEVYKTGRGKKRCGSLSREPGPRDKADLN</sequence>
<feature type="region of interest" description="Disordered" evidence="1">
    <location>
        <begin position="310"/>
        <end position="330"/>
    </location>
</feature>
<dbReference type="InterPro" id="IPR023401">
    <property type="entry name" value="ODC_N"/>
</dbReference>
<dbReference type="PANTHER" id="PTHR13812:SF19">
    <property type="entry name" value="KETIMINE REDUCTASE MU-CRYSTALLIN"/>
    <property type="match status" value="1"/>
</dbReference>
<dbReference type="Pfam" id="PF02423">
    <property type="entry name" value="OCD_Mu_crystall"/>
    <property type="match status" value="1"/>
</dbReference>
<comment type="caution">
    <text evidence="2">The sequence shown here is derived from an EMBL/GenBank/DDBJ whole genome shotgun (WGS) entry which is preliminary data.</text>
</comment>
<reference evidence="2 3" key="1">
    <citation type="submission" date="2019-03" db="EMBL/GenBank/DDBJ databases">
        <title>Genomics of glacier-inhabiting Cryobacterium strains.</title>
        <authorList>
            <person name="Liu Q."/>
            <person name="Xin Y.-H."/>
        </authorList>
    </citation>
    <scope>NUCLEOTIDE SEQUENCE [LARGE SCALE GENOMIC DNA]</scope>
    <source>
        <strain evidence="2 3">Hz16</strain>
    </source>
</reference>
<accession>A0A4V3IUH2</accession>
<dbReference type="AlphaFoldDB" id="A0A4V3IUH2"/>
<dbReference type="Proteomes" id="UP000297983">
    <property type="component" value="Unassembled WGS sequence"/>
</dbReference>